<evidence type="ECO:0000313" key="4">
    <source>
        <dbReference type="Proteomes" id="UP000199416"/>
    </source>
</evidence>
<keyword evidence="4" id="KW-1185">Reference proteome</keyword>
<dbReference type="STRING" id="1190417.SAMN05660690_3198"/>
<dbReference type="InterPro" id="IPR051453">
    <property type="entry name" value="MBL_Glyoxalase_II"/>
</dbReference>
<dbReference type="InterPro" id="IPR036866">
    <property type="entry name" value="RibonucZ/Hydroxyglut_hydro"/>
</dbReference>
<dbReference type="SMART" id="SM00849">
    <property type="entry name" value="Lactamase_B"/>
    <property type="match status" value="1"/>
</dbReference>
<accession>A0A1G6R3K1</accession>
<dbReference type="PANTHER" id="PTHR46233:SF4">
    <property type="entry name" value="METALLO-BETA-LACTAMASE DOMAIN-CONTAINING PROTEIN"/>
    <property type="match status" value="1"/>
</dbReference>
<dbReference type="RefSeq" id="WP_175471765.1">
    <property type="nucleotide sequence ID" value="NZ_FMZF01000004.1"/>
</dbReference>
<feature type="region of interest" description="Disordered" evidence="1">
    <location>
        <begin position="211"/>
        <end position="234"/>
    </location>
</feature>
<evidence type="ECO:0000313" key="3">
    <source>
        <dbReference type="EMBL" id="SDC98597.1"/>
    </source>
</evidence>
<dbReference type="Proteomes" id="UP000199416">
    <property type="component" value="Unassembled WGS sequence"/>
</dbReference>
<dbReference type="AlphaFoldDB" id="A0A1G6R3K1"/>
<gene>
    <name evidence="3" type="ORF">SAMN05660690_3198</name>
</gene>
<dbReference type="SUPFAM" id="SSF56281">
    <property type="entry name" value="Metallo-hydrolase/oxidoreductase"/>
    <property type="match status" value="1"/>
</dbReference>
<dbReference type="Pfam" id="PF00753">
    <property type="entry name" value="Lactamase_B"/>
    <property type="match status" value="1"/>
</dbReference>
<reference evidence="4" key="1">
    <citation type="submission" date="2016-10" db="EMBL/GenBank/DDBJ databases">
        <authorList>
            <person name="Varghese N."/>
            <person name="Submissions S."/>
        </authorList>
    </citation>
    <scope>NUCLEOTIDE SEQUENCE [LARGE SCALE GENOMIC DNA]</scope>
    <source>
        <strain evidence="4">DSM 45421</strain>
    </source>
</reference>
<dbReference type="PANTHER" id="PTHR46233">
    <property type="entry name" value="HYDROXYACYLGLUTATHIONE HYDROLASE GLOC"/>
    <property type="match status" value="1"/>
</dbReference>
<dbReference type="CDD" id="cd06262">
    <property type="entry name" value="metallo-hydrolase-like_MBL-fold"/>
    <property type="match status" value="1"/>
</dbReference>
<proteinExistence type="predicted"/>
<feature type="compositionally biased region" description="Basic and acidic residues" evidence="1">
    <location>
        <begin position="220"/>
        <end position="234"/>
    </location>
</feature>
<evidence type="ECO:0000256" key="1">
    <source>
        <dbReference type="SAM" id="MobiDB-lite"/>
    </source>
</evidence>
<dbReference type="EMBL" id="FMZF01000004">
    <property type="protein sequence ID" value="SDC98597.1"/>
    <property type="molecule type" value="Genomic_DNA"/>
</dbReference>
<evidence type="ECO:0000259" key="2">
    <source>
        <dbReference type="SMART" id="SM00849"/>
    </source>
</evidence>
<protein>
    <submittedName>
        <fullName evidence="3">Glyoxylase, beta-lactamase superfamily II</fullName>
    </submittedName>
</protein>
<dbReference type="Gene3D" id="3.60.15.10">
    <property type="entry name" value="Ribonuclease Z/Hydroxyacylglutathione hydrolase-like"/>
    <property type="match status" value="1"/>
</dbReference>
<name>A0A1G6R3K1_9ACTN</name>
<feature type="domain" description="Metallo-beta-lactamase" evidence="2">
    <location>
        <begin position="23"/>
        <end position="213"/>
    </location>
</feature>
<organism evidence="3 4">
    <name type="scientific">Geodermatophilus telluris</name>
    <dbReference type="NCBI Taxonomy" id="1190417"/>
    <lineage>
        <taxon>Bacteria</taxon>
        <taxon>Bacillati</taxon>
        <taxon>Actinomycetota</taxon>
        <taxon>Actinomycetes</taxon>
        <taxon>Geodermatophilales</taxon>
        <taxon>Geodermatophilaceae</taxon>
        <taxon>Geodermatophilus</taxon>
    </lineage>
</organism>
<sequence>MSAEVLRRDDDVVLTRLVVGPLRTNTYLLGCARTGDTAVVDPGDDEPRITAALAGRRVVAAVLTHAHWDHVQAVGALRARHGCPVLAHPAEAAVWAHELAHLRAHGQWDWGQDRPPAGAPTPVPGWDGHVDAALADGVPLAVGRLAVDVLHTPGHTPGSVCLRAGDDLLTGDTLFPGGPGLTGWPLSDFATVMASVERLLSSLPGAVRVHPGHGPATTVGRERPSLEQWRRRGW</sequence>
<dbReference type="InterPro" id="IPR001279">
    <property type="entry name" value="Metallo-B-lactamas"/>
</dbReference>